<dbReference type="RefSeq" id="WP_088253051.1">
    <property type="nucleotide sequence ID" value="NZ_NIDE01000002.1"/>
</dbReference>
<dbReference type="EMBL" id="NIDE01000002">
    <property type="protein sequence ID" value="OWK45304.1"/>
    <property type="molecule type" value="Genomic_DNA"/>
</dbReference>
<dbReference type="AlphaFoldDB" id="A0A225E0H2"/>
<evidence type="ECO:0000256" key="1">
    <source>
        <dbReference type="SAM" id="Coils"/>
    </source>
</evidence>
<evidence type="ECO:0000313" key="3">
    <source>
        <dbReference type="Proteomes" id="UP000214646"/>
    </source>
</evidence>
<keyword evidence="1" id="KW-0175">Coiled coil</keyword>
<gene>
    <name evidence="2" type="ORF">FRUB_01635</name>
</gene>
<sequence>MRQDKDRSGKWLLTHHGDAILKLAGLDGFTTWRPLQPETVAPRRLADGLLEVRFPGEDQPTLVLVEIETYPSSDADRQVLEDLFLINLVRGVVPDVVMLVLRPKGNVEVSGVAERVSRRATARLAGSWRVTRLWELNADDLLATGDAGLVPWVPLARSGDPPEDVLRRCKDALDRVTEKRDYQGLSAVTRILAGLAYPGHKMLDLFGEERAMIESPVLDEAYALMRKLAKEEAEAYIRESIREGVREGLEKQQKDFEKLHKQMEEEFLKKAQRVEEARKAEEAWMKTLGVLREVVVETLATRFPAESGLSVELEGVADEVRLQALLRTALSCPDVQTFRAELSKPTP</sequence>
<proteinExistence type="predicted"/>
<dbReference type="Proteomes" id="UP000214646">
    <property type="component" value="Unassembled WGS sequence"/>
</dbReference>
<keyword evidence="3" id="KW-1185">Reference proteome</keyword>
<dbReference type="OrthoDB" id="1804564at2"/>
<comment type="caution">
    <text evidence="2">The sequence shown here is derived from an EMBL/GenBank/DDBJ whole genome shotgun (WGS) entry which is preliminary data.</text>
</comment>
<organism evidence="2 3">
    <name type="scientific">Fimbriiglobus ruber</name>
    <dbReference type="NCBI Taxonomy" id="1908690"/>
    <lineage>
        <taxon>Bacteria</taxon>
        <taxon>Pseudomonadati</taxon>
        <taxon>Planctomycetota</taxon>
        <taxon>Planctomycetia</taxon>
        <taxon>Gemmatales</taxon>
        <taxon>Gemmataceae</taxon>
        <taxon>Fimbriiglobus</taxon>
    </lineage>
</organism>
<protein>
    <submittedName>
        <fullName evidence="2">Uncharacterized protein</fullName>
    </submittedName>
</protein>
<feature type="coiled-coil region" evidence="1">
    <location>
        <begin position="246"/>
        <end position="280"/>
    </location>
</feature>
<dbReference type="PANTHER" id="PTHR34613:SF1">
    <property type="entry name" value="SLL6017 PROTEIN"/>
    <property type="match status" value="1"/>
</dbReference>
<dbReference type="PANTHER" id="PTHR34613">
    <property type="entry name" value="SLL0800 PROTEIN"/>
    <property type="match status" value="1"/>
</dbReference>
<accession>A0A225E0H2</accession>
<reference evidence="3" key="1">
    <citation type="submission" date="2017-06" db="EMBL/GenBank/DDBJ databases">
        <title>Genome analysis of Fimbriiglobus ruber SP5, the first member of the order Planctomycetales with confirmed chitinolytic capability.</title>
        <authorList>
            <person name="Ravin N.V."/>
            <person name="Rakitin A.L."/>
            <person name="Ivanova A.A."/>
            <person name="Beletsky A.V."/>
            <person name="Kulichevskaya I.S."/>
            <person name="Mardanov A.V."/>
            <person name="Dedysh S.N."/>
        </authorList>
    </citation>
    <scope>NUCLEOTIDE SEQUENCE [LARGE SCALE GENOMIC DNA]</scope>
    <source>
        <strain evidence="3">SP5</strain>
    </source>
</reference>
<evidence type="ECO:0000313" key="2">
    <source>
        <dbReference type="EMBL" id="OWK45304.1"/>
    </source>
</evidence>
<name>A0A225E0H2_9BACT</name>